<dbReference type="SUPFAM" id="SSF103473">
    <property type="entry name" value="MFS general substrate transporter"/>
    <property type="match status" value="1"/>
</dbReference>
<dbReference type="InterPro" id="IPR050189">
    <property type="entry name" value="MFS_Efflux_Transporters"/>
</dbReference>
<feature type="domain" description="Major facilitator superfamily (MFS) profile" evidence="7">
    <location>
        <begin position="12"/>
        <end position="400"/>
    </location>
</feature>
<dbReference type="InterPro" id="IPR020846">
    <property type="entry name" value="MFS_dom"/>
</dbReference>
<feature type="transmembrane region" description="Helical" evidence="6">
    <location>
        <begin position="275"/>
        <end position="294"/>
    </location>
</feature>
<evidence type="ECO:0000256" key="5">
    <source>
        <dbReference type="ARBA" id="ARBA00023136"/>
    </source>
</evidence>
<feature type="transmembrane region" description="Helical" evidence="6">
    <location>
        <begin position="137"/>
        <end position="158"/>
    </location>
</feature>
<keyword evidence="4 6" id="KW-1133">Transmembrane helix</keyword>
<proteinExistence type="predicted"/>
<dbReference type="EMBL" id="JABEQH010000004">
    <property type="protein sequence ID" value="MBB2175112.1"/>
    <property type="molecule type" value="Genomic_DNA"/>
</dbReference>
<dbReference type="Pfam" id="PF07690">
    <property type="entry name" value="MFS_1"/>
    <property type="match status" value="1"/>
</dbReference>
<evidence type="ECO:0000256" key="3">
    <source>
        <dbReference type="ARBA" id="ARBA00022692"/>
    </source>
</evidence>
<comment type="caution">
    <text evidence="8">The sequence shown here is derived from an EMBL/GenBank/DDBJ whole genome shotgun (WGS) entry which is preliminary data.</text>
</comment>
<feature type="transmembrane region" description="Helical" evidence="6">
    <location>
        <begin position="12"/>
        <end position="39"/>
    </location>
</feature>
<keyword evidence="3 6" id="KW-0812">Transmembrane</keyword>
<dbReference type="InterPro" id="IPR036259">
    <property type="entry name" value="MFS_trans_sf"/>
</dbReference>
<dbReference type="AlphaFoldDB" id="A0A7W4J645"/>
<dbReference type="GO" id="GO:0022857">
    <property type="term" value="F:transmembrane transporter activity"/>
    <property type="evidence" value="ECO:0007669"/>
    <property type="project" value="InterPro"/>
</dbReference>
<evidence type="ECO:0000259" key="7">
    <source>
        <dbReference type="PROSITE" id="PS50850"/>
    </source>
</evidence>
<dbReference type="RefSeq" id="WP_182941589.1">
    <property type="nucleotide sequence ID" value="NZ_JABEQH010000004.1"/>
</dbReference>
<evidence type="ECO:0000256" key="4">
    <source>
        <dbReference type="ARBA" id="ARBA00022989"/>
    </source>
</evidence>
<keyword evidence="9" id="KW-1185">Reference proteome</keyword>
<keyword evidence="5 6" id="KW-0472">Membrane</keyword>
<dbReference type="CDD" id="cd17324">
    <property type="entry name" value="MFS_NepI_like"/>
    <property type="match status" value="1"/>
</dbReference>
<dbReference type="PROSITE" id="PS50850">
    <property type="entry name" value="MFS"/>
    <property type="match status" value="1"/>
</dbReference>
<dbReference type="GO" id="GO:0005886">
    <property type="term" value="C:plasma membrane"/>
    <property type="evidence" value="ECO:0007669"/>
    <property type="project" value="UniProtKB-SubCell"/>
</dbReference>
<organism evidence="8 9">
    <name type="scientific">Gluconacetobacter johannae</name>
    <dbReference type="NCBI Taxonomy" id="112140"/>
    <lineage>
        <taxon>Bacteria</taxon>
        <taxon>Pseudomonadati</taxon>
        <taxon>Pseudomonadota</taxon>
        <taxon>Alphaproteobacteria</taxon>
        <taxon>Acetobacterales</taxon>
        <taxon>Acetobacteraceae</taxon>
        <taxon>Gluconacetobacter</taxon>
    </lineage>
</organism>
<comment type="subcellular location">
    <subcellularLocation>
        <location evidence="1">Cell membrane</location>
        <topology evidence="1">Multi-pass membrane protein</topology>
    </subcellularLocation>
</comment>
<accession>A0A7W4J645</accession>
<keyword evidence="2" id="KW-1003">Cell membrane</keyword>
<dbReference type="Gene3D" id="1.20.1250.20">
    <property type="entry name" value="MFS general substrate transporter like domains"/>
    <property type="match status" value="2"/>
</dbReference>
<feature type="transmembrane region" description="Helical" evidence="6">
    <location>
        <begin position="78"/>
        <end position="97"/>
    </location>
</feature>
<name>A0A7W4J645_9PROT</name>
<feature type="transmembrane region" description="Helical" evidence="6">
    <location>
        <begin position="103"/>
        <end position="125"/>
    </location>
</feature>
<dbReference type="Proteomes" id="UP000561066">
    <property type="component" value="Unassembled WGS sequence"/>
</dbReference>
<evidence type="ECO:0000256" key="2">
    <source>
        <dbReference type="ARBA" id="ARBA00022475"/>
    </source>
</evidence>
<dbReference type="InterPro" id="IPR011701">
    <property type="entry name" value="MFS"/>
</dbReference>
<dbReference type="PANTHER" id="PTHR43124:SF3">
    <property type="entry name" value="CHLORAMPHENICOL EFFLUX PUMP RV0191"/>
    <property type="match status" value="1"/>
</dbReference>
<evidence type="ECO:0000256" key="1">
    <source>
        <dbReference type="ARBA" id="ARBA00004651"/>
    </source>
</evidence>
<reference evidence="8 9" key="1">
    <citation type="submission" date="2020-04" db="EMBL/GenBank/DDBJ databases">
        <title>Description of novel Gluconacetobacter.</title>
        <authorList>
            <person name="Sombolestani A."/>
        </authorList>
    </citation>
    <scope>NUCLEOTIDE SEQUENCE [LARGE SCALE GENOMIC DNA]</scope>
    <source>
        <strain evidence="8 9">LMG 21312</strain>
    </source>
</reference>
<dbReference type="PANTHER" id="PTHR43124">
    <property type="entry name" value="PURINE EFFLUX PUMP PBUE"/>
    <property type="match status" value="1"/>
</dbReference>
<feature type="transmembrane region" description="Helical" evidence="6">
    <location>
        <begin position="240"/>
        <end position="263"/>
    </location>
</feature>
<sequence length="400" mass="40614">MNDIRTRRVHPGVLALAVTSFAIGVAEFVVVGILPAIAGDLKVSLDRAGELVGLYALALAVGTPLVVLALARFPRKPVLLGLVAVFLAGNLLSAMSVDYASLLVGRMVTAVAHGSFFAIGATVAAGLAPRDQASRAIAIMFSGLTLAMVIGVPLGSILGNGMGWRLPFFAVAALAALALAATAWWLPSMPAPRVGRMSAQLAALGQPSILAMMCVTVLGFGSSFAAFTFITPILTGLTGFSSTTASVLLVVFGAATLVGNLAGGRFASSLGWQPALRLLFALLGAALAVIGLTLSYPLPMVVMLFIWGVLAFGMSPGVQAAMLETAERDAPQAVDFASGLNISSFNLGISLGETVGGALVAHGHLGLTPWAGVVSVVAAQAPLAWMGARARRAGAIGDMA</sequence>
<protein>
    <submittedName>
        <fullName evidence="8">MFS transporter</fullName>
    </submittedName>
</protein>
<feature type="transmembrane region" description="Helical" evidence="6">
    <location>
        <begin position="51"/>
        <end position="71"/>
    </location>
</feature>
<feature type="transmembrane region" description="Helical" evidence="6">
    <location>
        <begin position="300"/>
        <end position="318"/>
    </location>
</feature>
<gene>
    <name evidence="8" type="ORF">HLH21_04125</name>
</gene>
<feature type="transmembrane region" description="Helical" evidence="6">
    <location>
        <begin position="208"/>
        <end position="234"/>
    </location>
</feature>
<feature type="transmembrane region" description="Helical" evidence="6">
    <location>
        <begin position="164"/>
        <end position="187"/>
    </location>
</feature>
<evidence type="ECO:0000256" key="6">
    <source>
        <dbReference type="SAM" id="Phobius"/>
    </source>
</evidence>
<evidence type="ECO:0000313" key="9">
    <source>
        <dbReference type="Proteomes" id="UP000561066"/>
    </source>
</evidence>
<evidence type="ECO:0000313" key="8">
    <source>
        <dbReference type="EMBL" id="MBB2175112.1"/>
    </source>
</evidence>